<evidence type="ECO:0000313" key="4">
    <source>
        <dbReference type="EMBL" id="QCD43314.1"/>
    </source>
</evidence>
<sequence>MENFVAIDVETANSEPTSICAIGAVKVIDGCIVDRFYELVKPEPEYYFRHFTLNIHGIGRKDTENARVFSEVWRDVDRLIGKLPLVAHNKAFDERCIRAAHRAYGMDYPGYPFLCTYQTARRKFPKTLLSSYSLPYVCEFLGIPFNNHHDALADAEGCAKIAMTIL</sequence>
<dbReference type="CDD" id="cd06130">
    <property type="entry name" value="DNA_pol_III_epsilon_like"/>
    <property type="match status" value="1"/>
</dbReference>
<dbReference type="RefSeq" id="WP_123614522.1">
    <property type="nucleotide sequence ID" value="NZ_CAXHQF010000002.1"/>
</dbReference>
<dbReference type="KEGG" id="ddb:E7747_14170"/>
<keyword evidence="4" id="KW-0269">Exonuclease</keyword>
<reference evidence="5" key="1">
    <citation type="submission" date="2019-02" db="EMBL/GenBank/DDBJ databases">
        <title>Isolation and identification of novel species under the genus Muribaculum.</title>
        <authorList>
            <person name="Miyake S."/>
            <person name="Ding Y."/>
            <person name="Low A."/>
            <person name="Soh M."/>
            <person name="Seedorf H."/>
        </authorList>
    </citation>
    <scope>NUCLEOTIDE SEQUENCE [LARGE SCALE GENOMIC DNA]</scope>
    <source>
        <strain evidence="5">H5</strain>
    </source>
</reference>
<dbReference type="FunFam" id="3.30.420.10:FF:000045">
    <property type="entry name" value="3'-5' exonuclease DinG"/>
    <property type="match status" value="1"/>
</dbReference>
<protein>
    <submittedName>
        <fullName evidence="4">Exonuclease</fullName>
    </submittedName>
</protein>
<evidence type="ECO:0000256" key="1">
    <source>
        <dbReference type="ARBA" id="ARBA00025483"/>
    </source>
</evidence>
<dbReference type="EMBL" id="CP039396">
    <property type="protein sequence ID" value="QCD43314.1"/>
    <property type="molecule type" value="Genomic_DNA"/>
</dbReference>
<dbReference type="InterPro" id="IPR036397">
    <property type="entry name" value="RNaseH_sf"/>
</dbReference>
<dbReference type="InterPro" id="IPR013520">
    <property type="entry name" value="Ribonucl_H"/>
</dbReference>
<dbReference type="SUPFAM" id="SSF53098">
    <property type="entry name" value="Ribonuclease H-like"/>
    <property type="match status" value="1"/>
</dbReference>
<name>A0A4P7W5G1_9BACT</name>
<dbReference type="Proteomes" id="UP000297149">
    <property type="component" value="Chromosome"/>
</dbReference>
<dbReference type="GO" id="GO:0006259">
    <property type="term" value="P:DNA metabolic process"/>
    <property type="evidence" value="ECO:0007669"/>
    <property type="project" value="UniProtKB-ARBA"/>
</dbReference>
<dbReference type="AlphaFoldDB" id="A0A4P7W5G1"/>
<feature type="domain" description="Exonuclease" evidence="3">
    <location>
        <begin position="3"/>
        <end position="166"/>
    </location>
</feature>
<dbReference type="GO" id="GO:0003676">
    <property type="term" value="F:nucleic acid binding"/>
    <property type="evidence" value="ECO:0007669"/>
    <property type="project" value="InterPro"/>
</dbReference>
<comment type="function">
    <text evidence="1">DNA polymerase III is a complex, multichain enzyme responsible for most of the replicative synthesis in bacteria. The epsilon subunit contain the editing function and is a proofreading 3'-5' exonuclease.</text>
</comment>
<evidence type="ECO:0000259" key="3">
    <source>
        <dbReference type="SMART" id="SM00479"/>
    </source>
</evidence>
<proteinExistence type="predicted"/>
<organism evidence="4 5">
    <name type="scientific">Duncaniella dubosii</name>
    <dbReference type="NCBI Taxonomy" id="2518971"/>
    <lineage>
        <taxon>Bacteria</taxon>
        <taxon>Pseudomonadati</taxon>
        <taxon>Bacteroidota</taxon>
        <taxon>Bacteroidia</taxon>
        <taxon>Bacteroidales</taxon>
        <taxon>Muribaculaceae</taxon>
        <taxon>Duncaniella</taxon>
    </lineage>
</organism>
<dbReference type="InterPro" id="IPR012337">
    <property type="entry name" value="RNaseH-like_sf"/>
</dbReference>
<dbReference type="GO" id="GO:0005829">
    <property type="term" value="C:cytosol"/>
    <property type="evidence" value="ECO:0007669"/>
    <property type="project" value="TreeGrafter"/>
</dbReference>
<keyword evidence="5" id="KW-1185">Reference proteome</keyword>
<keyword evidence="4" id="KW-0540">Nuclease</keyword>
<dbReference type="Gene3D" id="3.30.420.10">
    <property type="entry name" value="Ribonuclease H-like superfamily/Ribonuclease H"/>
    <property type="match status" value="1"/>
</dbReference>
<dbReference type="PANTHER" id="PTHR30231">
    <property type="entry name" value="DNA POLYMERASE III SUBUNIT EPSILON"/>
    <property type="match status" value="1"/>
</dbReference>
<evidence type="ECO:0000313" key="5">
    <source>
        <dbReference type="Proteomes" id="UP000297149"/>
    </source>
</evidence>
<dbReference type="SMART" id="SM00479">
    <property type="entry name" value="EXOIII"/>
    <property type="match status" value="1"/>
</dbReference>
<dbReference type="PANTHER" id="PTHR30231:SF42">
    <property type="entry name" value="EXONUCLEASE"/>
    <property type="match status" value="1"/>
</dbReference>
<gene>
    <name evidence="4" type="ORF">E7747_14170</name>
</gene>
<dbReference type="Pfam" id="PF00929">
    <property type="entry name" value="RNase_T"/>
    <property type="match status" value="1"/>
</dbReference>
<keyword evidence="4" id="KW-0378">Hydrolase</keyword>
<evidence type="ECO:0000256" key="2">
    <source>
        <dbReference type="ARBA" id="ARBA00026073"/>
    </source>
</evidence>
<dbReference type="GO" id="GO:0008408">
    <property type="term" value="F:3'-5' exonuclease activity"/>
    <property type="evidence" value="ECO:0007669"/>
    <property type="project" value="TreeGrafter"/>
</dbReference>
<comment type="subunit">
    <text evidence="2">DNA polymerase III contains a core (composed of alpha, epsilon and theta chains) that associates with a tau subunit. This core dimerizes to form the POLIII' complex. PolIII' associates with the gamma complex (composed of gamma, delta, delta', psi and chi chains) and with the beta chain to form the complete DNA polymerase III complex.</text>
</comment>
<accession>A0A4P7W5G1</accession>